<reference evidence="1" key="1">
    <citation type="submission" date="2014-11" db="EMBL/GenBank/DDBJ databases">
        <authorList>
            <person name="Amaro Gonzalez C."/>
        </authorList>
    </citation>
    <scope>NUCLEOTIDE SEQUENCE</scope>
</reference>
<name>A0A0E9TJM9_ANGAN</name>
<accession>A0A0E9TJM9</accession>
<dbReference type="AlphaFoldDB" id="A0A0E9TJM9"/>
<protein>
    <submittedName>
        <fullName evidence="1">Uncharacterized protein</fullName>
    </submittedName>
</protein>
<evidence type="ECO:0000313" key="1">
    <source>
        <dbReference type="EMBL" id="JAH52933.1"/>
    </source>
</evidence>
<dbReference type="EMBL" id="GBXM01055644">
    <property type="protein sequence ID" value="JAH52933.1"/>
    <property type="molecule type" value="Transcribed_RNA"/>
</dbReference>
<sequence>MFSSPGAVPSGPIMKTASCSACGMCRRAR</sequence>
<reference evidence="1" key="2">
    <citation type="journal article" date="2015" name="Fish Shellfish Immunol.">
        <title>Early steps in the European eel (Anguilla anguilla)-Vibrio vulnificus interaction in the gills: Role of the RtxA13 toxin.</title>
        <authorList>
            <person name="Callol A."/>
            <person name="Pajuelo D."/>
            <person name="Ebbesson L."/>
            <person name="Teles M."/>
            <person name="MacKenzie S."/>
            <person name="Amaro C."/>
        </authorList>
    </citation>
    <scope>NUCLEOTIDE SEQUENCE</scope>
</reference>
<proteinExistence type="predicted"/>
<organism evidence="1">
    <name type="scientific">Anguilla anguilla</name>
    <name type="common">European freshwater eel</name>
    <name type="synonym">Muraena anguilla</name>
    <dbReference type="NCBI Taxonomy" id="7936"/>
    <lineage>
        <taxon>Eukaryota</taxon>
        <taxon>Metazoa</taxon>
        <taxon>Chordata</taxon>
        <taxon>Craniata</taxon>
        <taxon>Vertebrata</taxon>
        <taxon>Euteleostomi</taxon>
        <taxon>Actinopterygii</taxon>
        <taxon>Neopterygii</taxon>
        <taxon>Teleostei</taxon>
        <taxon>Anguilliformes</taxon>
        <taxon>Anguillidae</taxon>
        <taxon>Anguilla</taxon>
    </lineage>
</organism>